<dbReference type="Proteomes" id="UP001428341">
    <property type="component" value="Unassembled WGS sequence"/>
</dbReference>
<organism evidence="2 3">
    <name type="scientific">Citrus x changshan-huyou</name>
    <dbReference type="NCBI Taxonomy" id="2935761"/>
    <lineage>
        <taxon>Eukaryota</taxon>
        <taxon>Viridiplantae</taxon>
        <taxon>Streptophyta</taxon>
        <taxon>Embryophyta</taxon>
        <taxon>Tracheophyta</taxon>
        <taxon>Spermatophyta</taxon>
        <taxon>Magnoliopsida</taxon>
        <taxon>eudicotyledons</taxon>
        <taxon>Gunneridae</taxon>
        <taxon>Pentapetalae</taxon>
        <taxon>rosids</taxon>
        <taxon>malvids</taxon>
        <taxon>Sapindales</taxon>
        <taxon>Rutaceae</taxon>
        <taxon>Aurantioideae</taxon>
        <taxon>Citrus</taxon>
    </lineage>
</organism>
<dbReference type="AlphaFoldDB" id="A0AAP0QRP0"/>
<dbReference type="GO" id="GO:0000287">
    <property type="term" value="F:magnesium ion binding"/>
    <property type="evidence" value="ECO:0007669"/>
    <property type="project" value="InterPro"/>
</dbReference>
<comment type="caution">
    <text evidence="2">The sequence shown here is derived from an EMBL/GenBank/DDBJ whole genome shotgun (WGS) entry which is preliminary data.</text>
</comment>
<dbReference type="InterPro" id="IPR005630">
    <property type="entry name" value="Terpene_synthase_metal-bd"/>
</dbReference>
<sequence length="83" mass="9108">MEESIMMYLSEGKWLHEGFIPKIEEYKGVALGSSDVLTLATASFVDMGDIATKEAFEWLIKKPKIVVVAQTIGKLMDGIASQA</sequence>
<evidence type="ECO:0000313" key="3">
    <source>
        <dbReference type="Proteomes" id="UP001428341"/>
    </source>
</evidence>
<evidence type="ECO:0000259" key="1">
    <source>
        <dbReference type="Pfam" id="PF03936"/>
    </source>
</evidence>
<dbReference type="EMBL" id="JBCGBO010000004">
    <property type="protein sequence ID" value="KAK9209546.1"/>
    <property type="molecule type" value="Genomic_DNA"/>
</dbReference>
<reference evidence="2 3" key="1">
    <citation type="submission" date="2024-05" db="EMBL/GenBank/DDBJ databases">
        <title>Haplotype-resolved chromosome-level genome assembly of Huyou (Citrus changshanensis).</title>
        <authorList>
            <person name="Miao C."/>
            <person name="Chen W."/>
            <person name="Wu Y."/>
            <person name="Wang L."/>
            <person name="Zhao S."/>
            <person name="Grierson D."/>
            <person name="Xu C."/>
            <person name="Chen K."/>
        </authorList>
    </citation>
    <scope>NUCLEOTIDE SEQUENCE [LARGE SCALE GENOMIC DNA]</scope>
    <source>
        <strain evidence="2">01-14</strain>
        <tissue evidence="2">Leaf</tissue>
    </source>
</reference>
<feature type="domain" description="Terpene synthase metal-binding" evidence="1">
    <location>
        <begin position="2"/>
        <end position="81"/>
    </location>
</feature>
<dbReference type="Pfam" id="PF03936">
    <property type="entry name" value="Terpene_synth_C"/>
    <property type="match status" value="1"/>
</dbReference>
<gene>
    <name evidence="2" type="ORF">WN944_001913</name>
</gene>
<dbReference type="GO" id="GO:0010333">
    <property type="term" value="F:terpene synthase activity"/>
    <property type="evidence" value="ECO:0007669"/>
    <property type="project" value="InterPro"/>
</dbReference>
<proteinExistence type="predicted"/>
<name>A0AAP0QRP0_9ROSI</name>
<dbReference type="SUPFAM" id="SSF48576">
    <property type="entry name" value="Terpenoid synthases"/>
    <property type="match status" value="1"/>
</dbReference>
<keyword evidence="3" id="KW-1185">Reference proteome</keyword>
<accession>A0AAP0QRP0</accession>
<protein>
    <recommendedName>
        <fullName evidence="1">Terpene synthase metal-binding domain-containing protein</fullName>
    </recommendedName>
</protein>
<dbReference type="Gene3D" id="1.10.600.10">
    <property type="entry name" value="Farnesyl Diphosphate Synthase"/>
    <property type="match status" value="1"/>
</dbReference>
<dbReference type="InterPro" id="IPR008949">
    <property type="entry name" value="Isoprenoid_synthase_dom_sf"/>
</dbReference>
<evidence type="ECO:0000313" key="2">
    <source>
        <dbReference type="EMBL" id="KAK9209546.1"/>
    </source>
</evidence>